<evidence type="ECO:0000259" key="2">
    <source>
        <dbReference type="Pfam" id="PF25583"/>
    </source>
</evidence>
<evidence type="ECO:0000313" key="3">
    <source>
        <dbReference type="EMBL" id="CUO09988.1"/>
    </source>
</evidence>
<dbReference type="Proteomes" id="UP000095544">
    <property type="component" value="Unassembled WGS sequence"/>
</dbReference>
<dbReference type="Pfam" id="PF25583">
    <property type="entry name" value="WCX"/>
    <property type="match status" value="1"/>
</dbReference>
<dbReference type="Pfam" id="PF13280">
    <property type="entry name" value="WYL"/>
    <property type="match status" value="1"/>
</dbReference>
<accession>A0A174CE12</accession>
<dbReference type="InterPro" id="IPR026881">
    <property type="entry name" value="WYL_dom"/>
</dbReference>
<dbReference type="OrthoDB" id="9772503at2"/>
<dbReference type="InterPro" id="IPR051534">
    <property type="entry name" value="CBASS_pafABC_assoc_protein"/>
</dbReference>
<dbReference type="STRING" id="39482.ERS852491_01271"/>
<dbReference type="AlphaFoldDB" id="A0A174CE12"/>
<dbReference type="InterPro" id="IPR036390">
    <property type="entry name" value="WH_DNA-bd_sf"/>
</dbReference>
<dbReference type="PROSITE" id="PS52050">
    <property type="entry name" value="WYL"/>
    <property type="match status" value="1"/>
</dbReference>
<dbReference type="PANTHER" id="PTHR34580">
    <property type="match status" value="1"/>
</dbReference>
<dbReference type="EMBL" id="CYZU01000009">
    <property type="protein sequence ID" value="CUO09988.1"/>
    <property type="molecule type" value="Genomic_DNA"/>
</dbReference>
<evidence type="ECO:0000259" key="1">
    <source>
        <dbReference type="Pfam" id="PF13280"/>
    </source>
</evidence>
<evidence type="ECO:0000313" key="4">
    <source>
        <dbReference type="Proteomes" id="UP000095544"/>
    </source>
</evidence>
<feature type="domain" description="WYL" evidence="1">
    <location>
        <begin position="143"/>
        <end position="216"/>
    </location>
</feature>
<proteinExistence type="predicted"/>
<name>A0A174CE12_9FIRM</name>
<dbReference type="InterPro" id="IPR057727">
    <property type="entry name" value="WCX_dom"/>
</dbReference>
<reference evidence="3 4" key="1">
    <citation type="submission" date="2015-09" db="EMBL/GenBank/DDBJ databases">
        <authorList>
            <consortium name="Pathogen Informatics"/>
        </authorList>
    </citation>
    <scope>NUCLEOTIDE SEQUENCE [LARGE SCALE GENOMIC DNA]</scope>
    <source>
        <strain evidence="3 4">2789STDY5834876</strain>
    </source>
</reference>
<gene>
    <name evidence="3" type="ORF">ERS852491_01271</name>
</gene>
<dbReference type="PANTHER" id="PTHR34580:SF1">
    <property type="entry name" value="PROTEIN PAFC"/>
    <property type="match status" value="1"/>
</dbReference>
<organism evidence="3 4">
    <name type="scientific">Faecalicatena contorta</name>
    <dbReference type="NCBI Taxonomy" id="39482"/>
    <lineage>
        <taxon>Bacteria</taxon>
        <taxon>Bacillati</taxon>
        <taxon>Bacillota</taxon>
        <taxon>Clostridia</taxon>
        <taxon>Lachnospirales</taxon>
        <taxon>Lachnospiraceae</taxon>
        <taxon>Faecalicatena</taxon>
    </lineage>
</organism>
<protein>
    <submittedName>
        <fullName evidence="3">Uncharacterized protein</fullName>
    </submittedName>
</protein>
<dbReference type="SUPFAM" id="SSF46785">
    <property type="entry name" value="Winged helix' DNA-binding domain"/>
    <property type="match status" value="1"/>
</dbReference>
<sequence length="333" mass="38801">MAKSCNQKEKILYLMRLFLEETDADHPLSRKQLEEKLGEYGIQTERKSLYSDIESLKRFGLDIAYRKERPEGYYLAGHEFELAELKLLVDAVQSSRFITEKKSHSLIHKIEGLASRHEAKQLQRQVVVTNRIKAMNESIYYNIDKLHAAIASNQQILFKYFEWTIDKTIRLKKDGSPYQVSPWALTWDDENYYLIGFDMDAGMLKHFRVDKMLEIELLEEPRSGREEFGRFDLAHYAKKTFGMFGGEEETLRIRFHNKYIGVVIDRFGKDVSVRPDGEQHFIARVEVAVSDPFFGWLTGLGKDVRILSPAHVADAYLTLLREISEVYDSGEQR</sequence>
<dbReference type="RefSeq" id="WP_055152236.1">
    <property type="nucleotide sequence ID" value="NZ_CYZU01000009.1"/>
</dbReference>
<feature type="domain" description="WCX" evidence="2">
    <location>
        <begin position="248"/>
        <end position="323"/>
    </location>
</feature>